<feature type="region of interest" description="Disordered" evidence="1">
    <location>
        <begin position="598"/>
        <end position="619"/>
    </location>
</feature>
<keyword evidence="3" id="KW-1185">Reference proteome</keyword>
<dbReference type="AlphaFoldDB" id="A0A9P4TXV4"/>
<dbReference type="Proteomes" id="UP000800235">
    <property type="component" value="Unassembled WGS sequence"/>
</dbReference>
<accession>A0A9P4TXV4</accession>
<evidence type="ECO:0000313" key="2">
    <source>
        <dbReference type="EMBL" id="KAF2429232.1"/>
    </source>
</evidence>
<sequence>MAKYDSNAINARPAASAELAVGTVRPAGMKIQRAVELCGVDKISFASLLSVLGVQLYRTTGPMEQPQLEGNTIPERSLVVLTAELFDMVVKNLASPWDSTRLQGAGLRMAYEAYEIHYTNLESSSIRDFVRELCSQPREVLSFVETVTITESWFQSYSYTFYQLLTKMPNLKAVRFKKGVMYGSGWRKGRNYSRTHYQHCVSFAQDVIRDAAVFIDKLPPQLLTTQPLSAAGNIFPIHVEDLDVSTEQHRRVDQAQSTALYFMLRQETNTTLQRYRHREVRNKAADRKQTSMIESVRKIDGMAMKEAKEKHFNKWNKYSNTPYDIKYEPPWVPVIHNYLIQLVKGARLEDKDTISNLIRQYFRVIYMTVDQEERARVDLCFDVFSVKKIEIEEVFFLLSEGMDWTEDELSIVLNYLAPMLDLAIVGAQYGYSLRQAYVAFIFDEGLASHADVPILREPCRQAVAVTVMKGSSIIPVWQGYTATTYHLKLAQHHRILLQKARHAQGLLRTTTLYTDNLKRYRRGRPAHPEMNKEGGSVVGEIDVAPTDEYSYDFKSVHKLAKLGNFTDEHGQFYFGRDPLLNLIPSDVDGQVDISFEEDSKGELEDELRGLDEDRLMTNA</sequence>
<name>A0A9P4TXV4_9PEZI</name>
<evidence type="ECO:0000256" key="1">
    <source>
        <dbReference type="SAM" id="MobiDB-lite"/>
    </source>
</evidence>
<organism evidence="2 3">
    <name type="scientific">Tothia fuscella</name>
    <dbReference type="NCBI Taxonomy" id="1048955"/>
    <lineage>
        <taxon>Eukaryota</taxon>
        <taxon>Fungi</taxon>
        <taxon>Dikarya</taxon>
        <taxon>Ascomycota</taxon>
        <taxon>Pezizomycotina</taxon>
        <taxon>Dothideomycetes</taxon>
        <taxon>Pleosporomycetidae</taxon>
        <taxon>Venturiales</taxon>
        <taxon>Cylindrosympodiaceae</taxon>
        <taxon>Tothia</taxon>
    </lineage>
</organism>
<proteinExistence type="predicted"/>
<evidence type="ECO:0000313" key="3">
    <source>
        <dbReference type="Proteomes" id="UP000800235"/>
    </source>
</evidence>
<comment type="caution">
    <text evidence="2">The sequence shown here is derived from an EMBL/GenBank/DDBJ whole genome shotgun (WGS) entry which is preliminary data.</text>
</comment>
<reference evidence="2" key="1">
    <citation type="journal article" date="2020" name="Stud. Mycol.">
        <title>101 Dothideomycetes genomes: a test case for predicting lifestyles and emergence of pathogens.</title>
        <authorList>
            <person name="Haridas S."/>
            <person name="Albert R."/>
            <person name="Binder M."/>
            <person name="Bloem J."/>
            <person name="Labutti K."/>
            <person name="Salamov A."/>
            <person name="Andreopoulos B."/>
            <person name="Baker S."/>
            <person name="Barry K."/>
            <person name="Bills G."/>
            <person name="Bluhm B."/>
            <person name="Cannon C."/>
            <person name="Castanera R."/>
            <person name="Culley D."/>
            <person name="Daum C."/>
            <person name="Ezra D."/>
            <person name="Gonzalez J."/>
            <person name="Henrissat B."/>
            <person name="Kuo A."/>
            <person name="Liang C."/>
            <person name="Lipzen A."/>
            <person name="Lutzoni F."/>
            <person name="Magnuson J."/>
            <person name="Mondo S."/>
            <person name="Nolan M."/>
            <person name="Ohm R."/>
            <person name="Pangilinan J."/>
            <person name="Park H.-J."/>
            <person name="Ramirez L."/>
            <person name="Alfaro M."/>
            <person name="Sun H."/>
            <person name="Tritt A."/>
            <person name="Yoshinaga Y."/>
            <person name="Zwiers L.-H."/>
            <person name="Turgeon B."/>
            <person name="Goodwin S."/>
            <person name="Spatafora J."/>
            <person name="Crous P."/>
            <person name="Grigoriev I."/>
        </authorList>
    </citation>
    <scope>NUCLEOTIDE SEQUENCE</scope>
    <source>
        <strain evidence="2">CBS 130266</strain>
    </source>
</reference>
<dbReference type="EMBL" id="MU007049">
    <property type="protein sequence ID" value="KAF2429232.1"/>
    <property type="molecule type" value="Genomic_DNA"/>
</dbReference>
<protein>
    <submittedName>
        <fullName evidence="2">Uncharacterized protein</fullName>
    </submittedName>
</protein>
<gene>
    <name evidence="2" type="ORF">EJ08DRAFT_661976</name>
</gene>